<name>A0A8J5SBK3_ZIZPA</name>
<dbReference type="GO" id="GO:0031297">
    <property type="term" value="P:replication fork processing"/>
    <property type="evidence" value="ECO:0007669"/>
    <property type="project" value="UniProtKB-UniRule"/>
</dbReference>
<keyword evidence="1" id="KW-0131">Cell cycle</keyword>
<keyword evidence="1" id="KW-0539">Nucleus</keyword>
<proteinExistence type="inferred from homology"/>
<dbReference type="PANTHER" id="PTHR13220:SF11">
    <property type="entry name" value="TIMELESS-INTERACTING PROTEIN"/>
    <property type="match status" value="1"/>
</dbReference>
<dbReference type="PANTHER" id="PTHR13220">
    <property type="entry name" value="TIMELESS INTERACTING-RELATED"/>
    <property type="match status" value="1"/>
</dbReference>
<dbReference type="GO" id="GO:0003677">
    <property type="term" value="F:DNA binding"/>
    <property type="evidence" value="ECO:0007669"/>
    <property type="project" value="TreeGrafter"/>
</dbReference>
<protein>
    <submittedName>
        <fullName evidence="3">Uncharacterized protein</fullName>
    </submittedName>
</protein>
<comment type="similarity">
    <text evidence="1">Belongs to the CSM3 family.</text>
</comment>
<dbReference type="GO" id="GO:0006974">
    <property type="term" value="P:DNA damage response"/>
    <property type="evidence" value="ECO:0007669"/>
    <property type="project" value="UniProtKB-KW"/>
</dbReference>
<feature type="region of interest" description="Disordered" evidence="2">
    <location>
        <begin position="69"/>
        <end position="112"/>
    </location>
</feature>
<dbReference type="GO" id="GO:0000076">
    <property type="term" value="P:DNA replication checkpoint signaling"/>
    <property type="evidence" value="ECO:0007669"/>
    <property type="project" value="UniProtKB-UniRule"/>
</dbReference>
<feature type="compositionally biased region" description="Polar residues" evidence="2">
    <location>
        <begin position="69"/>
        <end position="100"/>
    </location>
</feature>
<keyword evidence="1" id="KW-0227">DNA damage</keyword>
<evidence type="ECO:0000313" key="4">
    <source>
        <dbReference type="Proteomes" id="UP000729402"/>
    </source>
</evidence>
<dbReference type="GO" id="GO:0043111">
    <property type="term" value="P:replication fork arrest"/>
    <property type="evidence" value="ECO:0007669"/>
    <property type="project" value="TreeGrafter"/>
</dbReference>
<gene>
    <name evidence="3" type="ORF">GUJ93_ZPchr0002g25549</name>
</gene>
<dbReference type="AlphaFoldDB" id="A0A8J5SBK3"/>
<organism evidence="3 4">
    <name type="scientific">Zizania palustris</name>
    <name type="common">Northern wild rice</name>
    <dbReference type="NCBI Taxonomy" id="103762"/>
    <lineage>
        <taxon>Eukaryota</taxon>
        <taxon>Viridiplantae</taxon>
        <taxon>Streptophyta</taxon>
        <taxon>Embryophyta</taxon>
        <taxon>Tracheophyta</taxon>
        <taxon>Spermatophyta</taxon>
        <taxon>Magnoliopsida</taxon>
        <taxon>Liliopsida</taxon>
        <taxon>Poales</taxon>
        <taxon>Poaceae</taxon>
        <taxon>BOP clade</taxon>
        <taxon>Oryzoideae</taxon>
        <taxon>Oryzeae</taxon>
        <taxon>Zizaniinae</taxon>
        <taxon>Zizania</taxon>
    </lineage>
</organism>
<dbReference type="EMBL" id="JAAALK010000287">
    <property type="protein sequence ID" value="KAG8059902.1"/>
    <property type="molecule type" value="Genomic_DNA"/>
</dbReference>
<dbReference type="GO" id="GO:0031298">
    <property type="term" value="C:replication fork protection complex"/>
    <property type="evidence" value="ECO:0007669"/>
    <property type="project" value="TreeGrafter"/>
</dbReference>
<evidence type="ECO:0000256" key="1">
    <source>
        <dbReference type="RuleBase" id="RU366049"/>
    </source>
</evidence>
<comment type="caution">
    <text evidence="3">The sequence shown here is derived from an EMBL/GenBank/DDBJ whole genome shotgun (WGS) entry which is preliminary data.</text>
</comment>
<sequence length="161" mass="18014">MAPAHHLASISRKPHTPTTRRYVPPVSFFHHLLLLRRHNLSRRPLRQCLQLLYKCGRLNHWSCDCSSNATAASTDNPNPNPHTNASRFASYPRSRSTKTTAVAEEEEGSGRQALNKKERVMRPKLTLDLLLSDDGLASYSATSPRPSNPTFALAMRSIVQS</sequence>
<accession>A0A8J5SBK3</accession>
<reference evidence="3" key="2">
    <citation type="submission" date="2021-02" db="EMBL/GenBank/DDBJ databases">
        <authorList>
            <person name="Kimball J.A."/>
            <person name="Haas M.W."/>
            <person name="Macchietto M."/>
            <person name="Kono T."/>
            <person name="Duquette J."/>
            <person name="Shao M."/>
        </authorList>
    </citation>
    <scope>NUCLEOTIDE SEQUENCE</scope>
    <source>
        <tissue evidence="3">Fresh leaf tissue</tissue>
    </source>
</reference>
<evidence type="ECO:0000313" key="3">
    <source>
        <dbReference type="EMBL" id="KAG8059902.1"/>
    </source>
</evidence>
<dbReference type="Proteomes" id="UP000729402">
    <property type="component" value="Unassembled WGS sequence"/>
</dbReference>
<feature type="region of interest" description="Disordered" evidence="2">
    <location>
        <begin position="1"/>
        <end position="22"/>
    </location>
</feature>
<keyword evidence="4" id="KW-1185">Reference proteome</keyword>
<dbReference type="InterPro" id="IPR040038">
    <property type="entry name" value="TIPIN/Csm3/Swi3"/>
</dbReference>
<reference evidence="3" key="1">
    <citation type="journal article" date="2021" name="bioRxiv">
        <title>Whole Genome Assembly and Annotation of Northern Wild Rice, Zizania palustris L., Supports a Whole Genome Duplication in the Zizania Genus.</title>
        <authorList>
            <person name="Haas M."/>
            <person name="Kono T."/>
            <person name="Macchietto M."/>
            <person name="Millas R."/>
            <person name="McGilp L."/>
            <person name="Shao M."/>
            <person name="Duquette J."/>
            <person name="Hirsch C.N."/>
            <person name="Kimball J."/>
        </authorList>
    </citation>
    <scope>NUCLEOTIDE SEQUENCE</scope>
    <source>
        <tissue evidence="3">Fresh leaf tissue</tissue>
    </source>
</reference>
<comment type="function">
    <text evidence="1">Plays an important role in the control of DNA replication and the maintenance of replication fork stability.</text>
</comment>
<evidence type="ECO:0000256" key="2">
    <source>
        <dbReference type="SAM" id="MobiDB-lite"/>
    </source>
</evidence>
<comment type="subcellular location">
    <subcellularLocation>
        <location evidence="1">Nucleus</location>
    </subcellularLocation>
</comment>